<organism evidence="2 3">
    <name type="scientific">Thermatribacter velox</name>
    <dbReference type="NCBI Taxonomy" id="3039681"/>
    <lineage>
        <taxon>Bacteria</taxon>
        <taxon>Pseudomonadati</taxon>
        <taxon>Atribacterota</taxon>
        <taxon>Atribacteria</taxon>
        <taxon>Atribacterales</taxon>
        <taxon>Thermatribacteraceae</taxon>
        <taxon>Thermatribacter</taxon>
    </lineage>
</organism>
<keyword evidence="2" id="KW-0489">Methyltransferase</keyword>
<dbReference type="Proteomes" id="UP001461341">
    <property type="component" value="Chromosome"/>
</dbReference>
<protein>
    <submittedName>
        <fullName evidence="2">Methyltransferase domain-containing protein</fullName>
    </submittedName>
</protein>
<dbReference type="EMBL" id="CP121689">
    <property type="protein sequence ID" value="WZL77071.1"/>
    <property type="molecule type" value="Genomic_DNA"/>
</dbReference>
<feature type="domain" description="Methyltransferase" evidence="1">
    <location>
        <begin position="43"/>
        <end position="156"/>
    </location>
</feature>
<reference evidence="2 3" key="1">
    <citation type="submission" date="2023-03" db="EMBL/GenBank/DDBJ databases">
        <title>Novel Species.</title>
        <authorList>
            <person name="Ma S."/>
        </authorList>
    </citation>
    <scope>NUCLEOTIDE SEQUENCE [LARGE SCALE GENOMIC DNA]</scope>
    <source>
        <strain evidence="2 3">B11</strain>
    </source>
</reference>
<dbReference type="InterPro" id="IPR029063">
    <property type="entry name" value="SAM-dependent_MTases_sf"/>
</dbReference>
<dbReference type="PANTHER" id="PTHR43591">
    <property type="entry name" value="METHYLTRANSFERASE"/>
    <property type="match status" value="1"/>
</dbReference>
<sequence>MREAELHKNFWNHHVAKEKRRDRNLEKKIHTDLVWLEIERVLQEGMTVLDAGGGHGRYSLLLAERGCEVYHLDISKRMLKDAQDEARKKGISNIRFIEGDIRNLSFFEDGKFDLVISLDAPVSYAYPQHEKALKELARVSKKMLIISVVNRLGQLPVFIETELRFHKSLEISMKFLKTGNWDHPPFLSSLEGKMPFLSYFIFPPLHGFLPQEVISMVETNGFTIERLVATGTLARMLSPKTLRKLSKDANLYREFLKISLEYDSQIEVLGIGARSASGILIVAHRKQGRKQ</sequence>
<evidence type="ECO:0000313" key="3">
    <source>
        <dbReference type="Proteomes" id="UP001461341"/>
    </source>
</evidence>
<dbReference type="RefSeq" id="WP_369019237.1">
    <property type="nucleotide sequence ID" value="NZ_CP121689.1"/>
</dbReference>
<dbReference type="InterPro" id="IPR025714">
    <property type="entry name" value="Methyltranfer_dom"/>
</dbReference>
<keyword evidence="3" id="KW-1185">Reference proteome</keyword>
<evidence type="ECO:0000259" key="1">
    <source>
        <dbReference type="Pfam" id="PF13847"/>
    </source>
</evidence>
<accession>A0ABZ2YDK9</accession>
<dbReference type="Pfam" id="PF13847">
    <property type="entry name" value="Methyltransf_31"/>
    <property type="match status" value="1"/>
</dbReference>
<dbReference type="SUPFAM" id="SSF53335">
    <property type="entry name" value="S-adenosyl-L-methionine-dependent methyltransferases"/>
    <property type="match status" value="1"/>
</dbReference>
<dbReference type="PANTHER" id="PTHR43591:SF110">
    <property type="entry name" value="RHODANESE DOMAIN-CONTAINING PROTEIN"/>
    <property type="match status" value="1"/>
</dbReference>
<gene>
    <name evidence="2" type="ORF">QBE54_04970</name>
</gene>
<dbReference type="Gene3D" id="3.40.50.150">
    <property type="entry name" value="Vaccinia Virus protein VP39"/>
    <property type="match status" value="1"/>
</dbReference>
<dbReference type="GO" id="GO:0032259">
    <property type="term" value="P:methylation"/>
    <property type="evidence" value="ECO:0007669"/>
    <property type="project" value="UniProtKB-KW"/>
</dbReference>
<name>A0ABZ2YDK9_9BACT</name>
<evidence type="ECO:0000313" key="2">
    <source>
        <dbReference type="EMBL" id="WZL77071.1"/>
    </source>
</evidence>
<keyword evidence="2" id="KW-0808">Transferase</keyword>
<dbReference type="GO" id="GO:0008168">
    <property type="term" value="F:methyltransferase activity"/>
    <property type="evidence" value="ECO:0007669"/>
    <property type="project" value="UniProtKB-KW"/>
</dbReference>
<dbReference type="CDD" id="cd02440">
    <property type="entry name" value="AdoMet_MTases"/>
    <property type="match status" value="1"/>
</dbReference>
<proteinExistence type="predicted"/>